<evidence type="ECO:0000313" key="8">
    <source>
        <dbReference type="RefSeq" id="XP_011504709.1"/>
    </source>
</evidence>
<proteinExistence type="inferred from homology"/>
<comment type="similarity">
    <text evidence="1">Belongs to the strictosidine synthase family.</text>
</comment>
<evidence type="ECO:0000256" key="3">
    <source>
        <dbReference type="ARBA" id="ARBA00023180"/>
    </source>
</evidence>
<dbReference type="AlphaFoldDB" id="A0AAJ6YUQ3"/>
<keyword evidence="7" id="KW-1185">Reference proteome</keyword>
<keyword evidence="5" id="KW-1133">Transmembrane helix</keyword>
<name>A0AAJ6YUQ3_9HYME</name>
<keyword evidence="2" id="KW-0597">Phosphoprotein</keyword>
<dbReference type="GeneID" id="105367640"/>
<dbReference type="RefSeq" id="XP_011504709.1">
    <property type="nucleotide sequence ID" value="XM_011506407.1"/>
</dbReference>
<keyword evidence="5" id="KW-0472">Membrane</keyword>
<evidence type="ECO:0000256" key="4">
    <source>
        <dbReference type="SAM" id="MobiDB-lite"/>
    </source>
</evidence>
<feature type="region of interest" description="Disordered" evidence="4">
    <location>
        <begin position="425"/>
        <end position="494"/>
    </location>
</feature>
<feature type="domain" description="Strictosidine synthase conserved region" evidence="6">
    <location>
        <begin position="166"/>
        <end position="251"/>
    </location>
</feature>
<dbReference type="Gene3D" id="2.120.10.30">
    <property type="entry name" value="TolB, C-terminal domain"/>
    <property type="match status" value="1"/>
</dbReference>
<evidence type="ECO:0000313" key="7">
    <source>
        <dbReference type="Proteomes" id="UP000695007"/>
    </source>
</evidence>
<evidence type="ECO:0000256" key="1">
    <source>
        <dbReference type="ARBA" id="ARBA00009191"/>
    </source>
</evidence>
<dbReference type="PANTHER" id="PTHR10426:SF88">
    <property type="entry name" value="ADIPOCYTE PLASMA MEMBRANE-ASSOCIATED PROTEIN HEMOMUCIN-RELATED"/>
    <property type="match status" value="1"/>
</dbReference>
<dbReference type="Pfam" id="PF20067">
    <property type="entry name" value="SSL_N"/>
    <property type="match status" value="1"/>
</dbReference>
<dbReference type="PANTHER" id="PTHR10426">
    <property type="entry name" value="STRICTOSIDINE SYNTHASE-RELATED"/>
    <property type="match status" value="1"/>
</dbReference>
<dbReference type="Pfam" id="PF03088">
    <property type="entry name" value="Str_synth"/>
    <property type="match status" value="1"/>
</dbReference>
<dbReference type="GO" id="GO:0012505">
    <property type="term" value="C:endomembrane system"/>
    <property type="evidence" value="ECO:0007669"/>
    <property type="project" value="TreeGrafter"/>
</dbReference>
<accession>A0AAJ6YUQ3</accession>
<feature type="transmembrane region" description="Helical" evidence="5">
    <location>
        <begin position="7"/>
        <end position="27"/>
    </location>
</feature>
<dbReference type="GO" id="GO:0016787">
    <property type="term" value="F:hydrolase activity"/>
    <property type="evidence" value="ECO:0007669"/>
    <property type="project" value="TreeGrafter"/>
</dbReference>
<protein>
    <submittedName>
        <fullName evidence="8">Adipocyte plasma membrane-associated protein-like</fullName>
    </submittedName>
</protein>
<gene>
    <name evidence="8" type="primary">LOC105367640</name>
</gene>
<feature type="compositionally biased region" description="Low complexity" evidence="4">
    <location>
        <begin position="459"/>
        <end position="487"/>
    </location>
</feature>
<feature type="compositionally biased region" description="Low complexity" evidence="4">
    <location>
        <begin position="443"/>
        <end position="452"/>
    </location>
</feature>
<sequence>MSYLKSVGTSIIYIGAFLAVITFVPGIPPNSKFTEYSVIAPKKLTDALAINGRLNNAEILFQGHLKGPEAFASYNGELYTGIHGGFIVKVTDNKIIPIVKFGKDCDGLWQESKCGRPLGLKFDDKGVLYACDAYYGIFKVDVKTGKYKEIINVAEPIEGKRPMIVNSLDIANNGDIYWTDSNVEFHLEDGIYTGLVNPSGRVFRYDAKTKKNQVLVDNLAFANGIALSKDEDFIIVAETFASRIIKYNLKGPNAGKWEIFAEGLPGMINSDNNSGFLVSLVIYADEEHPQLLQSVMPHPYIRRMSARLLTLLEAPFKCLQIYYPNYYTEKIIHYLGGFENILFLNTNIVTILRIDNKGKIVDAAYNTDGRISGISTAYIHNEFLWLGTPFSEYISRVPLKQAFPNLLIEEKQQFEKVKQTEKKINANINNQQKPSSATPTPNPTESKSFTTPSPKPVKSKPSSSTKKPQESKSSNKPSKISNQQKSSRSSETNS</sequence>
<dbReference type="KEGG" id="csol:105367640"/>
<keyword evidence="5" id="KW-0812">Transmembrane</keyword>
<evidence type="ECO:0000259" key="6">
    <source>
        <dbReference type="Pfam" id="PF03088"/>
    </source>
</evidence>
<dbReference type="InterPro" id="IPR018119">
    <property type="entry name" value="Strictosidine_synth_cons-reg"/>
</dbReference>
<dbReference type="InterPro" id="IPR011042">
    <property type="entry name" value="6-blade_b-propeller_TolB-like"/>
</dbReference>
<evidence type="ECO:0000256" key="5">
    <source>
        <dbReference type="SAM" id="Phobius"/>
    </source>
</evidence>
<keyword evidence="3" id="KW-0325">Glycoprotein</keyword>
<organism evidence="7 8">
    <name type="scientific">Ceratosolen solmsi marchali</name>
    <dbReference type="NCBI Taxonomy" id="326594"/>
    <lineage>
        <taxon>Eukaryota</taxon>
        <taxon>Metazoa</taxon>
        <taxon>Ecdysozoa</taxon>
        <taxon>Arthropoda</taxon>
        <taxon>Hexapoda</taxon>
        <taxon>Insecta</taxon>
        <taxon>Pterygota</taxon>
        <taxon>Neoptera</taxon>
        <taxon>Endopterygota</taxon>
        <taxon>Hymenoptera</taxon>
        <taxon>Apocrita</taxon>
        <taxon>Proctotrupomorpha</taxon>
        <taxon>Chalcidoidea</taxon>
        <taxon>Agaonidae</taxon>
        <taxon>Agaoninae</taxon>
        <taxon>Ceratosolen</taxon>
    </lineage>
</organism>
<dbReference type="Proteomes" id="UP000695007">
    <property type="component" value="Unplaced"/>
</dbReference>
<reference evidence="8" key="1">
    <citation type="submission" date="2025-08" db="UniProtKB">
        <authorList>
            <consortium name="RefSeq"/>
        </authorList>
    </citation>
    <scope>IDENTIFICATION</scope>
</reference>
<evidence type="ECO:0000256" key="2">
    <source>
        <dbReference type="ARBA" id="ARBA00022553"/>
    </source>
</evidence>
<dbReference type="SUPFAM" id="SSF63829">
    <property type="entry name" value="Calcium-dependent phosphotriesterase"/>
    <property type="match status" value="1"/>
</dbReference>